<protein>
    <submittedName>
        <fullName evidence="2">Adenylyltransferase and sulfurtransferase MOCS3</fullName>
    </submittedName>
</protein>
<dbReference type="InterPro" id="IPR036873">
    <property type="entry name" value="Rhodanese-like_dom_sf"/>
</dbReference>
<dbReference type="SUPFAM" id="SSF69572">
    <property type="entry name" value="Activating enzymes of the ubiquitin-like proteins"/>
    <property type="match status" value="1"/>
</dbReference>
<gene>
    <name evidence="2" type="ORF">BOVATA_026330</name>
</gene>
<dbReference type="VEuPathDB" id="PiroplasmaDB:BOVATA_026330"/>
<dbReference type="PROSITE" id="PS50206">
    <property type="entry name" value="RHODANESE_3"/>
    <property type="match status" value="1"/>
</dbReference>
<dbReference type="Gene3D" id="3.40.50.720">
    <property type="entry name" value="NAD(P)-binding Rossmann-like Domain"/>
    <property type="match status" value="1"/>
</dbReference>
<evidence type="ECO:0000313" key="2">
    <source>
        <dbReference type="EMBL" id="GBE61140.1"/>
    </source>
</evidence>
<keyword evidence="2" id="KW-0548">Nucleotidyltransferase</keyword>
<keyword evidence="3" id="KW-1185">Reference proteome</keyword>
<name>A0A2H6KDR0_9APIC</name>
<dbReference type="AlphaFoldDB" id="A0A2H6KDR0"/>
<dbReference type="EMBL" id="BDSA01000002">
    <property type="protein sequence ID" value="GBE61140.1"/>
    <property type="molecule type" value="Genomic_DNA"/>
</dbReference>
<dbReference type="InterPro" id="IPR000594">
    <property type="entry name" value="ThiF_NAD_FAD-bd"/>
</dbReference>
<dbReference type="GeneID" id="39874910"/>
<reference evidence="2 3" key="1">
    <citation type="journal article" date="2017" name="BMC Genomics">
        <title>Whole-genome assembly of Babesia ovata and comparative genomics between closely related pathogens.</title>
        <authorList>
            <person name="Yamagishi J."/>
            <person name="Asada M."/>
            <person name="Hakimi H."/>
            <person name="Tanaka T.Q."/>
            <person name="Sugimoto C."/>
            <person name="Kawazu S."/>
        </authorList>
    </citation>
    <scope>NUCLEOTIDE SEQUENCE [LARGE SCALE GENOMIC DNA]</scope>
    <source>
        <strain evidence="2 3">Miyake</strain>
    </source>
</reference>
<keyword evidence="2" id="KW-0808">Transferase</keyword>
<dbReference type="OrthoDB" id="10261062at2759"/>
<evidence type="ECO:0000313" key="3">
    <source>
        <dbReference type="Proteomes" id="UP000236319"/>
    </source>
</evidence>
<organism evidence="2 3">
    <name type="scientific">Babesia ovata</name>
    <dbReference type="NCBI Taxonomy" id="189622"/>
    <lineage>
        <taxon>Eukaryota</taxon>
        <taxon>Sar</taxon>
        <taxon>Alveolata</taxon>
        <taxon>Apicomplexa</taxon>
        <taxon>Aconoidasida</taxon>
        <taxon>Piroplasmida</taxon>
        <taxon>Babesiidae</taxon>
        <taxon>Babesia</taxon>
    </lineage>
</organism>
<dbReference type="Gene3D" id="3.40.250.10">
    <property type="entry name" value="Rhodanese-like domain"/>
    <property type="match status" value="1"/>
</dbReference>
<feature type="domain" description="Rhodanese" evidence="1">
    <location>
        <begin position="446"/>
        <end position="482"/>
    </location>
</feature>
<proteinExistence type="predicted"/>
<dbReference type="GO" id="GO:0004792">
    <property type="term" value="F:thiosulfate-cyanide sulfurtransferase activity"/>
    <property type="evidence" value="ECO:0007669"/>
    <property type="project" value="TreeGrafter"/>
</dbReference>
<dbReference type="Pfam" id="PF00899">
    <property type="entry name" value="ThiF"/>
    <property type="match status" value="1"/>
</dbReference>
<dbReference type="Proteomes" id="UP000236319">
    <property type="component" value="Unassembled WGS sequence"/>
</dbReference>
<dbReference type="RefSeq" id="XP_028867383.1">
    <property type="nucleotide sequence ID" value="XM_029011550.1"/>
</dbReference>
<accession>A0A2H6KDR0</accession>
<dbReference type="PANTHER" id="PTHR10953">
    <property type="entry name" value="UBIQUITIN-ACTIVATING ENZYME E1"/>
    <property type="match status" value="1"/>
</dbReference>
<dbReference type="InterPro" id="IPR045886">
    <property type="entry name" value="ThiF/MoeB/HesA"/>
</dbReference>
<comment type="caution">
    <text evidence="2">The sequence shown here is derived from an EMBL/GenBank/DDBJ whole genome shotgun (WGS) entry which is preliminary data.</text>
</comment>
<dbReference type="GO" id="GO:0016779">
    <property type="term" value="F:nucleotidyltransferase activity"/>
    <property type="evidence" value="ECO:0007669"/>
    <property type="project" value="UniProtKB-KW"/>
</dbReference>
<dbReference type="PANTHER" id="PTHR10953:SF102">
    <property type="entry name" value="ADENYLYLTRANSFERASE AND SULFURTRANSFERASE MOCS3"/>
    <property type="match status" value="1"/>
</dbReference>
<dbReference type="CDD" id="cd00757">
    <property type="entry name" value="ThiF_MoeB_HesA_family"/>
    <property type="match status" value="1"/>
</dbReference>
<dbReference type="SUPFAM" id="SSF52821">
    <property type="entry name" value="Rhodanese/Cell cycle control phosphatase"/>
    <property type="match status" value="1"/>
</dbReference>
<dbReference type="InterPro" id="IPR035985">
    <property type="entry name" value="Ubiquitin-activating_enz"/>
</dbReference>
<sequence>MSADVVDGQKMGDTSDAKVAEGCLTNGLKGVATMQDAHGGKDSDIRNTESTVEDWRRRAEEINHACPPTSGCLAAGERNVQRATPEETLRCRVPWAPLRRQKTPISSICTSTQMPFCTALSQQEAERLVPQFVALQQCSRQVTGEYTVDATTTCAVLVVGAGGLGSPLLMYLAAGGIGIIGVMDGDVVEASNLHRQIVHDEENQGMNKALSAVLRMKKINSRGTYIAYERFCGEDEAENVIPQYDIIVDATDNPQSRYLINDACVKYNKTLVIASSIGTQGQLMVLSRMADAHLTPCFRCICPLEGNATIPVRRGACSTAGVLGSIPGVLGCLQATEVLKLAAGADDAVLAPGRMLMYDTTNVTKPFRCVQLKKNPNCTVCGQDAESIRIKMVPWETCKVNEQMDDVAISNDDFWHLYMRNTHRGMPVKTLCRLSGREALSGWQGEPCTVCLVDVRPREHYELCHVTGAANWPLDNLVDEFAIIESRQEDAKATTEASLHEIEELIESRCIGDKVEGKILILFICFLGNSSRTATMTVRKAINRLAPTLAERIACLSVAGGCRALRTRLGIAMPSA</sequence>
<dbReference type="GO" id="GO:0042292">
    <property type="term" value="F:URM1 activating enzyme activity"/>
    <property type="evidence" value="ECO:0007669"/>
    <property type="project" value="TreeGrafter"/>
</dbReference>
<dbReference type="InterPro" id="IPR001763">
    <property type="entry name" value="Rhodanese-like_dom"/>
</dbReference>
<dbReference type="GO" id="GO:0005737">
    <property type="term" value="C:cytoplasm"/>
    <property type="evidence" value="ECO:0007669"/>
    <property type="project" value="TreeGrafter"/>
</dbReference>
<evidence type="ECO:0000259" key="1">
    <source>
        <dbReference type="PROSITE" id="PS50206"/>
    </source>
</evidence>